<dbReference type="InterPro" id="IPR019850">
    <property type="entry name" value="GldD-like"/>
</dbReference>
<dbReference type="AlphaFoldDB" id="A0A1M4ZNV9"/>
<dbReference type="STRING" id="1346286.SAMN05444362_104148"/>
<proteinExistence type="predicted"/>
<reference evidence="2" key="1">
    <citation type="submission" date="2016-11" db="EMBL/GenBank/DDBJ databases">
        <authorList>
            <person name="Varghese N."/>
            <person name="Submissions S."/>
        </authorList>
    </citation>
    <scope>NUCLEOTIDE SEQUENCE [LARGE SCALE GENOMIC DNA]</scope>
    <source>
        <strain evidence="2">DSM 27370</strain>
    </source>
</reference>
<accession>A0A1M4ZNV9</accession>
<dbReference type="RefSeq" id="WP_062184106.1">
    <property type="nucleotide sequence ID" value="NZ_BBXL01000025.1"/>
</dbReference>
<sequence>MKQLIVVLGLCCIFFTGCDNQPVPRPKGYNRIDIPVYKYLQGDISDFTFEYSALAKIIVKEKKPGNKEVWFDIRYPDYNAVLHCTYLAIDRKSLSKVLDDNHRLVYSHVSMADAIDQKVYEDTENKVSGILYTIEGDVATPVQFFVTDSVANFVRGSLYYESVTSVDSKIETDSVTPITEMVKKDVSHLMMTLRWEKTIE</sequence>
<evidence type="ECO:0000313" key="1">
    <source>
        <dbReference type="EMBL" id="SHF19800.1"/>
    </source>
</evidence>
<dbReference type="Pfam" id="PF25593">
    <property type="entry name" value="GldD_lipo"/>
    <property type="match status" value="1"/>
</dbReference>
<dbReference type="EMBL" id="FQUC01000004">
    <property type="protein sequence ID" value="SHF19800.1"/>
    <property type="molecule type" value="Genomic_DNA"/>
</dbReference>
<evidence type="ECO:0000313" key="2">
    <source>
        <dbReference type="Proteomes" id="UP000184480"/>
    </source>
</evidence>
<name>A0A1M4ZNV9_9BACT</name>
<dbReference type="Proteomes" id="UP000184480">
    <property type="component" value="Unassembled WGS sequence"/>
</dbReference>
<protein>
    <submittedName>
        <fullName evidence="1">Gliding motility-associated lipoprotein GldD</fullName>
    </submittedName>
</protein>
<gene>
    <name evidence="1" type="ORF">SAMN05444362_104148</name>
</gene>
<keyword evidence="2" id="KW-1185">Reference proteome</keyword>
<dbReference type="OrthoDB" id="679501at2"/>
<keyword evidence="1" id="KW-0449">Lipoprotein</keyword>
<organism evidence="1 2">
    <name type="scientific">Dysgonomonas macrotermitis</name>
    <dbReference type="NCBI Taxonomy" id="1346286"/>
    <lineage>
        <taxon>Bacteria</taxon>
        <taxon>Pseudomonadati</taxon>
        <taxon>Bacteroidota</taxon>
        <taxon>Bacteroidia</taxon>
        <taxon>Bacteroidales</taxon>
        <taxon>Dysgonomonadaceae</taxon>
        <taxon>Dysgonomonas</taxon>
    </lineage>
</organism>
<dbReference type="PROSITE" id="PS51257">
    <property type="entry name" value="PROKAR_LIPOPROTEIN"/>
    <property type="match status" value="1"/>
</dbReference>